<gene>
    <name evidence="2" type="primary">093L</name>
    <name evidence="2" type="ORF">IIV31_093L</name>
</gene>
<dbReference type="Proteomes" id="UP000114278">
    <property type="component" value="Segment"/>
</dbReference>
<dbReference type="InterPro" id="IPR018879">
    <property type="entry name" value="MSV199_dom"/>
</dbReference>
<dbReference type="KEGG" id="vg:19738677"/>
<dbReference type="EMBL" id="HF920637">
    <property type="protein sequence ID" value="CCV02465.1"/>
    <property type="molecule type" value="Genomic_DNA"/>
</dbReference>
<protein>
    <recommendedName>
        <fullName evidence="1">MSV199 domain-containing protein</fullName>
    </recommendedName>
</protein>
<accession>A0A068QL43</accession>
<dbReference type="OrthoDB" id="36731at10239"/>
<dbReference type="RefSeq" id="YP_009046707.1">
    <property type="nucleotide sequence ID" value="NC_024451.1"/>
</dbReference>
<proteinExistence type="predicted"/>
<evidence type="ECO:0000259" key="1">
    <source>
        <dbReference type="Pfam" id="PF10553"/>
    </source>
</evidence>
<organism evidence="2 3">
    <name type="scientific">Armadillidium vulgare iridescent virus</name>
    <dbReference type="NCBI Taxonomy" id="72201"/>
    <lineage>
        <taxon>Viruses</taxon>
        <taxon>Varidnaviria</taxon>
        <taxon>Bamfordvirae</taxon>
        <taxon>Nucleocytoviricota</taxon>
        <taxon>Megaviricetes</taxon>
        <taxon>Pimascovirales</taxon>
        <taxon>Pimascovirales incertae sedis</taxon>
        <taxon>Iridoviridae</taxon>
        <taxon>Betairidovirinae</taxon>
        <taxon>Iridovirus</taxon>
        <taxon>Iridovirus armadillidium1</taxon>
        <taxon>Invertebrate iridescent virus 31</taxon>
    </lineage>
</organism>
<dbReference type="GeneID" id="19738677"/>
<name>A0A068QL43_9VIRU</name>
<feature type="domain" description="MSV199" evidence="1">
    <location>
        <begin position="35"/>
        <end position="165"/>
    </location>
</feature>
<reference evidence="2 3" key="1">
    <citation type="journal article" date="2014" name="J. Gen. Virol.">
        <title>Genome sequence of a crustacean iridovirus, IIV31, isolated from the pill bug, Armadillidium vulgare.</title>
        <authorList>
            <person name="Piegu B."/>
            <person name="Guizard S."/>
            <person name="Yeping T."/>
            <person name="Cruaud C."/>
            <person name="Asgari S."/>
            <person name="Bideshi D.K."/>
            <person name="Federici B.A."/>
            <person name="Bigot Y."/>
        </authorList>
    </citation>
    <scope>NUCLEOTIDE SEQUENCE [LARGE SCALE GENOMIC DNA]</scope>
</reference>
<sequence>MNLEKNTPFMGLSICESGPSDLLKKAIGASASLLTIEQFIEEVNFQKDSVMNDYFWQVMVTKHSIHVDALLLRYLGYEGEFRIQQHNFKRFLKGNNIDIVELSSHDLSIENFPTIKNEMKNMRKNVIANRKWIIIDPREFKKVIMKLSTKNGDRIREYYINLEELFKMYYEYTLYFKDLESKRQISLLEKKLEQMAIDSQNKHCELMNAHDETRDQLNNLSDLIEDHNEFLPDKFLDIVKPLSDCIVKSPNENSLKARFLVMALGKGQYRISRGQTRNMARVKADNPDALILLDLPLVGAQDRMTEVRKQIRLKIKNKQFGHAVFKSSSISNLDKAFERIFLKTILDVHEEFRSIPEDIIKQARQELSISD</sequence>
<evidence type="ECO:0000313" key="2">
    <source>
        <dbReference type="EMBL" id="CCV02465.1"/>
    </source>
</evidence>
<evidence type="ECO:0000313" key="3">
    <source>
        <dbReference type="Proteomes" id="UP000114278"/>
    </source>
</evidence>
<dbReference type="Pfam" id="PF10553">
    <property type="entry name" value="MSV199"/>
    <property type="match status" value="1"/>
</dbReference>
<keyword evidence="3" id="KW-1185">Reference proteome</keyword>